<gene>
    <name evidence="1" type="ORF">ABT39_MTgene4863</name>
</gene>
<evidence type="ECO:0000313" key="1">
    <source>
        <dbReference type="EMBL" id="KUM47869.1"/>
    </source>
</evidence>
<reference evidence="1" key="1">
    <citation type="journal article" date="2015" name="Genome Biol. Evol.">
        <title>Organellar Genomes of White Spruce (Picea glauca): Assembly and Annotation.</title>
        <authorList>
            <person name="Jackman S.D."/>
            <person name="Warren R.L."/>
            <person name="Gibb E.A."/>
            <person name="Vandervalk B.P."/>
            <person name="Mohamadi H."/>
            <person name="Chu J."/>
            <person name="Raymond A."/>
            <person name="Pleasance S."/>
            <person name="Coope R."/>
            <person name="Wildung M.R."/>
            <person name="Ritland C.E."/>
            <person name="Bousquet J."/>
            <person name="Jones S.J."/>
            <person name="Bohlmann J."/>
            <person name="Birol I."/>
        </authorList>
    </citation>
    <scope>NUCLEOTIDE SEQUENCE [LARGE SCALE GENOMIC DNA]</scope>
    <source>
        <tissue evidence="1">Flushing bud</tissue>
    </source>
</reference>
<name>A0A101LYT7_PICGL</name>
<dbReference type="EMBL" id="LKAM01000006">
    <property type="protein sequence ID" value="KUM47869.1"/>
    <property type="molecule type" value="Genomic_DNA"/>
</dbReference>
<keyword evidence="1" id="KW-0496">Mitochondrion</keyword>
<dbReference type="AlphaFoldDB" id="A0A101LYT7"/>
<accession>A0A101LYT7</accession>
<organism evidence="1">
    <name type="scientific">Picea glauca</name>
    <name type="common">White spruce</name>
    <name type="synonym">Pinus glauca</name>
    <dbReference type="NCBI Taxonomy" id="3330"/>
    <lineage>
        <taxon>Eukaryota</taxon>
        <taxon>Viridiplantae</taxon>
        <taxon>Streptophyta</taxon>
        <taxon>Embryophyta</taxon>
        <taxon>Tracheophyta</taxon>
        <taxon>Spermatophyta</taxon>
        <taxon>Pinopsida</taxon>
        <taxon>Pinidae</taxon>
        <taxon>Conifers I</taxon>
        <taxon>Pinales</taxon>
        <taxon>Pinaceae</taxon>
        <taxon>Picea</taxon>
    </lineage>
</organism>
<protein>
    <submittedName>
        <fullName evidence="1">Uncharacterized protein</fullName>
    </submittedName>
</protein>
<proteinExistence type="predicted"/>
<comment type="caution">
    <text evidence="1">The sequence shown here is derived from an EMBL/GenBank/DDBJ whole genome shotgun (WGS) entry which is preliminary data.</text>
</comment>
<sequence>MDPVLGIVVCSFENYPSRSSHSLPGPPTLSCYDGAMKAGWVGIKMVWPSPLRLGGHPKMVGTIRENMSIIIIYDGIGANNIYIHICSDIH</sequence>
<geneLocation type="mitochondrion" evidence="1"/>